<organism evidence="1 2">
    <name type="scientific">Pleurodeles waltl</name>
    <name type="common">Iberian ribbed newt</name>
    <dbReference type="NCBI Taxonomy" id="8319"/>
    <lineage>
        <taxon>Eukaryota</taxon>
        <taxon>Metazoa</taxon>
        <taxon>Chordata</taxon>
        <taxon>Craniata</taxon>
        <taxon>Vertebrata</taxon>
        <taxon>Euteleostomi</taxon>
        <taxon>Amphibia</taxon>
        <taxon>Batrachia</taxon>
        <taxon>Caudata</taxon>
        <taxon>Salamandroidea</taxon>
        <taxon>Salamandridae</taxon>
        <taxon>Pleurodelinae</taxon>
        <taxon>Pleurodeles</taxon>
    </lineage>
</organism>
<evidence type="ECO:0000313" key="2">
    <source>
        <dbReference type="Proteomes" id="UP001066276"/>
    </source>
</evidence>
<dbReference type="AlphaFoldDB" id="A0AAV7USK9"/>
<keyword evidence="2" id="KW-1185">Reference proteome</keyword>
<sequence>MRESSWAQILAHIEAVENGSPSSSREKDIGVKAQLSEMPRVLTELRRGVIGTRRSRNGYPSEDACSAGLWEQLHSCDTLPVSRNIEGVTVQAR</sequence>
<dbReference type="Proteomes" id="UP001066276">
    <property type="component" value="Chromosome 2_2"/>
</dbReference>
<comment type="caution">
    <text evidence="1">The sequence shown here is derived from an EMBL/GenBank/DDBJ whole genome shotgun (WGS) entry which is preliminary data.</text>
</comment>
<evidence type="ECO:0000313" key="1">
    <source>
        <dbReference type="EMBL" id="KAJ1192055.1"/>
    </source>
</evidence>
<accession>A0AAV7USK9</accession>
<reference evidence="1" key="1">
    <citation type="journal article" date="2022" name="bioRxiv">
        <title>Sequencing and chromosome-scale assembly of the giantPleurodeles waltlgenome.</title>
        <authorList>
            <person name="Brown T."/>
            <person name="Elewa A."/>
            <person name="Iarovenko S."/>
            <person name="Subramanian E."/>
            <person name="Araus A.J."/>
            <person name="Petzold A."/>
            <person name="Susuki M."/>
            <person name="Suzuki K.-i.T."/>
            <person name="Hayashi T."/>
            <person name="Toyoda A."/>
            <person name="Oliveira C."/>
            <person name="Osipova E."/>
            <person name="Leigh N.D."/>
            <person name="Simon A."/>
            <person name="Yun M.H."/>
        </authorList>
    </citation>
    <scope>NUCLEOTIDE SEQUENCE</scope>
    <source>
        <strain evidence="1">20211129_DDA</strain>
        <tissue evidence="1">Liver</tissue>
    </source>
</reference>
<protein>
    <submittedName>
        <fullName evidence="1">Uncharacterized protein</fullName>
    </submittedName>
</protein>
<proteinExistence type="predicted"/>
<name>A0AAV7USK9_PLEWA</name>
<dbReference type="EMBL" id="JANPWB010000004">
    <property type="protein sequence ID" value="KAJ1192055.1"/>
    <property type="molecule type" value="Genomic_DNA"/>
</dbReference>
<gene>
    <name evidence="1" type="ORF">NDU88_001367</name>
</gene>